<dbReference type="PANTHER" id="PTHR39730">
    <property type="entry name" value="ENDOGLUCANASE 1"/>
    <property type="match status" value="1"/>
</dbReference>
<accession>C9RR38</accession>
<sequence>MKNKLFKTLAIFGLSFIAWNCSDDPASAANNASDLTAVNAKPALEVDQSCWMITTGTQIFLIVPNGTGTYLVTNEASVPVGTFDVATGTIVDANGAAVLTNVKLETLPVVNPDKTISYTDGSKATIDGKTILLPGGIDPNAATTTPSTVVVASSSSAYIPSTTLPTVSSSSAKTQTPTPVASSSSQKTQQPVASSSSKQQTNSGTSDKQCNGQCYDSASGKCVAYYDQLTGSKGEKYAYDNDCKVNCYYDPENKNCQNMTGSTPSQQPKSSSSVKSSSSQQQQQAKSSSSQQQQQPKSSSSQPKSSSSQQQQQNNPNASAEEAKYLNAGAGGQQGFATRYWDCCMPHCSWPEHGGAAKTCDAKGKTPISNTNGSICSGGQGTTCTSQIPIIVSDKLAYAFAATPGNDATCGKCFALTFTGTGKYETKANHQALKGKTLVVMASNIGYDVQGGQFDIMIPGGGFGAFNGCSQMGWNIPQNTTTYGGLLSDCEKEVGYNGNLLTLRKECLTKKCNSAFASDTQAKEGCLFLATWMEAAGNPNHTYKEVECPAALKAKF</sequence>
<dbReference type="KEGG" id="fsu:Fisuc_1426"/>
<dbReference type="GO" id="GO:0030245">
    <property type="term" value="P:cellulose catabolic process"/>
    <property type="evidence" value="ECO:0007669"/>
    <property type="project" value="UniProtKB-KW"/>
</dbReference>
<feature type="chain" id="PRO_5003001841" description="Cellulase" evidence="11">
    <location>
        <begin position="29"/>
        <end position="556"/>
    </location>
</feature>
<dbReference type="KEGG" id="fsc:FSU_1894"/>
<gene>
    <name evidence="13" type="ordered locus">Fisuc_1426</name>
    <name evidence="14" type="ordered locus">FSU_1894</name>
</gene>
<evidence type="ECO:0000313" key="13">
    <source>
        <dbReference type="EMBL" id="ACX75024.1"/>
    </source>
</evidence>
<dbReference type="HOGENOM" id="CLU_489797_0_0_0"/>
<evidence type="ECO:0000256" key="3">
    <source>
        <dbReference type="ARBA" id="ARBA00012601"/>
    </source>
</evidence>
<reference evidence="14" key="3">
    <citation type="submission" date="2010-08" db="EMBL/GenBank/DDBJ databases">
        <authorList>
            <person name="Durkin A.S."/>
            <person name="Nelson K.E."/>
            <person name="Morrison M."/>
            <person name="Forsberg C.W."/>
            <person name="Wilson D.B."/>
            <person name="Russell J.B."/>
            <person name="Cann I.K.O."/>
            <person name="Mackie R.I."/>
            <person name="White B.A."/>
        </authorList>
    </citation>
    <scope>NUCLEOTIDE SEQUENCE</scope>
    <source>
        <strain evidence="14">S85</strain>
    </source>
</reference>
<dbReference type="Pfam" id="PF02015">
    <property type="entry name" value="Glyco_hydro_45"/>
    <property type="match status" value="1"/>
</dbReference>
<dbReference type="InterPro" id="IPR036908">
    <property type="entry name" value="RlpA-like_sf"/>
</dbReference>
<keyword evidence="7 13" id="KW-0326">Glycosidase</keyword>
<comment type="similarity">
    <text evidence="2">Belongs to the glycosyl hydrolase 45 (cellulase K) family.</text>
</comment>
<dbReference type="Proteomes" id="UP000001497">
    <property type="component" value="Chromosome"/>
</dbReference>
<dbReference type="Proteomes" id="UP000000517">
    <property type="component" value="Chromosome"/>
</dbReference>
<reference evidence="15" key="2">
    <citation type="submission" date="2010-08" db="EMBL/GenBank/DDBJ databases">
        <title>Complete sequence of Fibrobacter succinogenes subsp. succinogenes S85.</title>
        <authorList>
            <person name="Durkin A.S."/>
            <person name="Nelson K.E."/>
            <person name="Morrison M."/>
            <person name="Forsberg C.W."/>
            <person name="Wilson D.B."/>
            <person name="Russell J.B."/>
            <person name="Cann I.K.O."/>
            <person name="Mackie R.I."/>
            <person name="White B.A."/>
        </authorList>
    </citation>
    <scope>NUCLEOTIDE SEQUENCE [LARGE SCALE GENOMIC DNA]</scope>
    <source>
        <strain evidence="15">ATCC 19169 / S85</strain>
    </source>
</reference>
<organism evidence="14 15">
    <name type="scientific">Fibrobacter succinogenes (strain ATCC 19169 / S85)</name>
    <dbReference type="NCBI Taxonomy" id="59374"/>
    <lineage>
        <taxon>Bacteria</taxon>
        <taxon>Pseudomonadati</taxon>
        <taxon>Fibrobacterota</taxon>
        <taxon>Fibrobacteria</taxon>
        <taxon>Fibrobacterales</taxon>
        <taxon>Fibrobacteraceae</taxon>
        <taxon>Fibrobacter</taxon>
    </lineage>
</organism>
<dbReference type="InterPro" id="IPR052288">
    <property type="entry name" value="GH45_Enzymes"/>
</dbReference>
<dbReference type="eggNOG" id="ENOG5032C04">
    <property type="taxonomic scope" value="Bacteria"/>
</dbReference>
<dbReference type="EMBL" id="CP001792">
    <property type="protein sequence ID" value="ACX75024.1"/>
    <property type="molecule type" value="Genomic_DNA"/>
</dbReference>
<dbReference type="EC" id="3.2.1.4" evidence="3 9"/>
<evidence type="ECO:0000256" key="7">
    <source>
        <dbReference type="ARBA" id="ARBA00023295"/>
    </source>
</evidence>
<evidence type="ECO:0000256" key="11">
    <source>
        <dbReference type="SAM" id="SignalP"/>
    </source>
</evidence>
<feature type="compositionally biased region" description="Low complexity" evidence="10">
    <location>
        <begin position="264"/>
        <end position="313"/>
    </location>
</feature>
<keyword evidence="6" id="KW-0119">Carbohydrate metabolism</keyword>
<dbReference type="GO" id="GO:0008810">
    <property type="term" value="F:cellulase activity"/>
    <property type="evidence" value="ECO:0007669"/>
    <property type="project" value="UniProtKB-EC"/>
</dbReference>
<evidence type="ECO:0000256" key="9">
    <source>
        <dbReference type="PROSITE-ProRule" id="PRU10069"/>
    </source>
</evidence>
<comment type="catalytic activity">
    <reaction evidence="1 9">
        <text>Endohydrolysis of (1-&gt;4)-beta-D-glucosidic linkages in cellulose, lichenin and cereal beta-D-glucans.</text>
        <dbReference type="EC" id="3.2.1.4"/>
    </reaction>
</comment>
<protein>
    <recommendedName>
        <fullName evidence="3 9">Cellulase</fullName>
        <ecNumber evidence="3 9">3.2.1.4</ecNumber>
    </recommendedName>
</protein>
<evidence type="ECO:0000313" key="14">
    <source>
        <dbReference type="EMBL" id="ADL26560.1"/>
    </source>
</evidence>
<evidence type="ECO:0000256" key="2">
    <source>
        <dbReference type="ARBA" id="ARBA00007793"/>
    </source>
</evidence>
<dbReference type="SUPFAM" id="SSF50685">
    <property type="entry name" value="Barwin-like endoglucanases"/>
    <property type="match status" value="1"/>
</dbReference>
<feature type="signal peptide" evidence="11">
    <location>
        <begin position="1"/>
        <end position="28"/>
    </location>
</feature>
<dbReference type="Gene3D" id="2.40.40.10">
    <property type="entry name" value="RlpA-like domain"/>
    <property type="match status" value="1"/>
</dbReference>
<feature type="compositionally biased region" description="Polar residues" evidence="10">
    <location>
        <begin position="172"/>
        <end position="210"/>
    </location>
</feature>
<dbReference type="InterPro" id="IPR000334">
    <property type="entry name" value="Glyco_hydro_45"/>
</dbReference>
<evidence type="ECO:0000256" key="6">
    <source>
        <dbReference type="ARBA" id="ARBA00023277"/>
    </source>
</evidence>
<dbReference type="CAZy" id="GH45">
    <property type="family name" value="Glycoside Hydrolase Family 45"/>
</dbReference>
<dbReference type="OrthoDB" id="9791112at2"/>
<keyword evidence="5" id="KW-0136">Cellulose degradation</keyword>
<evidence type="ECO:0000256" key="1">
    <source>
        <dbReference type="ARBA" id="ARBA00000966"/>
    </source>
</evidence>
<evidence type="ECO:0000313" key="15">
    <source>
        <dbReference type="Proteomes" id="UP000000517"/>
    </source>
</evidence>
<keyword evidence="4 13" id="KW-0378">Hydrolase</keyword>
<feature type="region of interest" description="Disordered" evidence="10">
    <location>
        <begin position="258"/>
        <end position="320"/>
    </location>
</feature>
<feature type="region of interest" description="Disordered" evidence="10">
    <location>
        <begin position="163"/>
        <end position="210"/>
    </location>
</feature>
<keyword evidence="8" id="KW-0624">Polysaccharide degradation</keyword>
<evidence type="ECO:0000256" key="4">
    <source>
        <dbReference type="ARBA" id="ARBA00022801"/>
    </source>
</evidence>
<proteinExistence type="inferred from homology"/>
<dbReference type="RefSeq" id="WP_014546119.1">
    <property type="nucleotide sequence ID" value="NC_013410.1"/>
</dbReference>
<dbReference type="STRING" id="59374.FSU_1894"/>
<dbReference type="AlphaFoldDB" id="C9RR38"/>
<dbReference type="PROSITE" id="PS01140">
    <property type="entry name" value="GLYCOSYL_HYDROL_F45"/>
    <property type="match status" value="1"/>
</dbReference>
<reference evidence="13 16" key="1">
    <citation type="submission" date="2009-10" db="EMBL/GenBank/DDBJ databases">
        <title>Complete sequence of Fibrobacter succinogenes subsp. succinogenes S85.</title>
        <authorList>
            <consortium name="US DOE Joint Genome Institute"/>
            <person name="Lucas S."/>
            <person name="Copeland A."/>
            <person name="Lapidus A."/>
            <person name="Glavina del Rio T."/>
            <person name="Tice H."/>
            <person name="Bruce D."/>
            <person name="Goodwin L."/>
            <person name="Pitluck S."/>
            <person name="Chertkov O."/>
            <person name="Detter J.C."/>
            <person name="Han C."/>
            <person name="Tapia R."/>
            <person name="Larimer F."/>
            <person name="Land M."/>
            <person name="Hauser L."/>
            <person name="Kyrpides N."/>
            <person name="Mikhailova N."/>
            <person name="Weimer P.J."/>
            <person name="Stevenson D.M."/>
            <person name="Boyum J."/>
            <person name="Brumm P.I."/>
            <person name="Mead D."/>
        </authorList>
    </citation>
    <scope>NUCLEOTIDE SEQUENCE [LARGE SCALE GENOMIC DNA]</scope>
    <source>
        <strain evidence="16">ATCC 19169 / S85</strain>
        <strain evidence="13">S85</strain>
    </source>
</reference>
<dbReference type="EMBL" id="CP002158">
    <property type="protein sequence ID" value="ADL26560.1"/>
    <property type="molecule type" value="Genomic_DNA"/>
</dbReference>
<feature type="active site" description="Nucleophile" evidence="9">
    <location>
        <position position="342"/>
    </location>
</feature>
<keyword evidence="11" id="KW-0732">Signal</keyword>
<evidence type="ECO:0000256" key="5">
    <source>
        <dbReference type="ARBA" id="ARBA00023001"/>
    </source>
</evidence>
<evidence type="ECO:0000256" key="8">
    <source>
        <dbReference type="ARBA" id="ARBA00023326"/>
    </source>
</evidence>
<feature type="domain" description="Glycosyl hydrolases family 45 active site" evidence="12">
    <location>
        <begin position="337"/>
        <end position="348"/>
    </location>
</feature>
<evidence type="ECO:0000259" key="12">
    <source>
        <dbReference type="PROSITE" id="PS01140"/>
    </source>
</evidence>
<evidence type="ECO:0000256" key="10">
    <source>
        <dbReference type="SAM" id="MobiDB-lite"/>
    </source>
</evidence>
<dbReference type="PANTHER" id="PTHR39730:SF1">
    <property type="entry name" value="ENDOGLUCANASE 1"/>
    <property type="match status" value="1"/>
</dbReference>
<name>C9RR38_FIBSS</name>
<evidence type="ECO:0000313" key="16">
    <source>
        <dbReference type="Proteomes" id="UP000001497"/>
    </source>
</evidence>
<keyword evidence="16" id="KW-1185">Reference proteome</keyword>